<comment type="caution">
    <text evidence="2">The sequence shown here is derived from an EMBL/GenBank/DDBJ whole genome shotgun (WGS) entry which is preliminary data.</text>
</comment>
<reference evidence="2" key="1">
    <citation type="submission" date="2020-08" db="EMBL/GenBank/DDBJ databases">
        <authorList>
            <person name="Liu C."/>
            <person name="Sun Q."/>
        </authorList>
    </citation>
    <scope>NUCLEOTIDE SEQUENCE</scope>
    <source>
        <strain evidence="2">BX16</strain>
    </source>
</reference>
<dbReference type="Gene3D" id="3.60.15.10">
    <property type="entry name" value="Ribonuclease Z/Hydroxyacylglutathione hydrolase-like"/>
    <property type="match status" value="1"/>
</dbReference>
<dbReference type="PANTHER" id="PTHR47619:SF1">
    <property type="entry name" value="EXODEOXYRIBONUCLEASE WALJ"/>
    <property type="match status" value="1"/>
</dbReference>
<evidence type="ECO:0000259" key="1">
    <source>
        <dbReference type="SMART" id="SM00849"/>
    </source>
</evidence>
<proteinExistence type="predicted"/>
<evidence type="ECO:0000313" key="3">
    <source>
        <dbReference type="Proteomes" id="UP000644115"/>
    </source>
</evidence>
<organism evidence="2 3">
    <name type="scientific">Lentihominibacter faecis</name>
    <dbReference type="NCBI Taxonomy" id="2764712"/>
    <lineage>
        <taxon>Bacteria</taxon>
        <taxon>Bacillati</taxon>
        <taxon>Bacillota</taxon>
        <taxon>Clostridia</taxon>
        <taxon>Peptostreptococcales</taxon>
        <taxon>Anaerovoracaceae</taxon>
        <taxon>Lentihominibacter</taxon>
    </lineage>
</organism>
<dbReference type="InterPro" id="IPR036866">
    <property type="entry name" value="RibonucZ/Hydroxyglut_hydro"/>
</dbReference>
<dbReference type="SMART" id="SM00849">
    <property type="entry name" value="Lactamase_B"/>
    <property type="match status" value="1"/>
</dbReference>
<dbReference type="SUPFAM" id="SSF56281">
    <property type="entry name" value="Metallo-hydrolase/oxidoreductase"/>
    <property type="match status" value="1"/>
</dbReference>
<dbReference type="Proteomes" id="UP000644115">
    <property type="component" value="Unassembled WGS sequence"/>
</dbReference>
<dbReference type="EMBL" id="JACRWC010000066">
    <property type="protein sequence ID" value="MBC5999414.1"/>
    <property type="molecule type" value="Genomic_DNA"/>
</dbReference>
<dbReference type="AlphaFoldDB" id="A0A923NDI3"/>
<protein>
    <submittedName>
        <fullName evidence="2">MBL fold metallo-hydrolase</fullName>
    </submittedName>
</protein>
<gene>
    <name evidence="2" type="ORF">H8876_05315</name>
</gene>
<dbReference type="RefSeq" id="WP_177265583.1">
    <property type="nucleotide sequence ID" value="NZ_JACRWC010000066.1"/>
</dbReference>
<dbReference type="InterPro" id="IPR001279">
    <property type="entry name" value="Metallo-B-lactamas"/>
</dbReference>
<sequence>MPLQFCSFASGSSGNCYLIKNQRSAILIDAGISGKKIFQGLEETGTPFEAVSAVLVTHEHIDHVKSLPIVTKKLPNVLAWANRQTWEHIERPVAEGCRRVFTTGEDFQIDDFRIRPFAIPHDAAEPVGFSIYYDGRQISIVTDVGCITDEIFEEITNADLLLLEANHEKEILLMGRYPYNLKRRILGDHGHLSNVSAGTCLCRLVGKKKKRRRVLLGHLSRENNDPSVAMLTITNTLQEQDIFPGDELSLEVMLRDSCSCVYEV</sequence>
<feature type="domain" description="Metallo-beta-lactamase" evidence="1">
    <location>
        <begin position="13"/>
        <end position="189"/>
    </location>
</feature>
<name>A0A923NDI3_9FIRM</name>
<keyword evidence="3" id="KW-1185">Reference proteome</keyword>
<accession>A0A923NDI3</accession>
<dbReference type="InterPro" id="IPR052533">
    <property type="entry name" value="WalJ/YycJ-like"/>
</dbReference>
<evidence type="ECO:0000313" key="2">
    <source>
        <dbReference type="EMBL" id="MBC5999414.1"/>
    </source>
</evidence>
<dbReference type="PANTHER" id="PTHR47619">
    <property type="entry name" value="METALLO-HYDROLASE YYCJ-RELATED"/>
    <property type="match status" value="1"/>
</dbReference>
<dbReference type="Pfam" id="PF12706">
    <property type="entry name" value="Lactamase_B_2"/>
    <property type="match status" value="1"/>
</dbReference>